<proteinExistence type="predicted"/>
<accession>A0ABW5WU89</accession>
<dbReference type="Proteomes" id="UP001597519">
    <property type="component" value="Unassembled WGS sequence"/>
</dbReference>
<reference evidence="4" key="1">
    <citation type="journal article" date="2019" name="Int. J. Syst. Evol. Microbiol.">
        <title>The Global Catalogue of Microorganisms (GCM) 10K type strain sequencing project: providing services to taxonomists for standard genome sequencing and annotation.</title>
        <authorList>
            <consortium name="The Broad Institute Genomics Platform"/>
            <consortium name="The Broad Institute Genome Sequencing Center for Infectious Disease"/>
            <person name="Wu L."/>
            <person name="Ma J."/>
        </authorList>
    </citation>
    <scope>NUCLEOTIDE SEQUENCE [LARGE SCALE GENOMIC DNA]</scope>
    <source>
        <strain evidence="4">KCTC 33575</strain>
    </source>
</reference>
<feature type="region of interest" description="Disordered" evidence="1">
    <location>
        <begin position="1"/>
        <end position="35"/>
    </location>
</feature>
<keyword evidence="2" id="KW-0472">Membrane</keyword>
<sequence>MVSISIKKNQYENERDRLVDEERKGNPTGNAGDAFNKEKQGIIFELSSHLGWKGFLILIVILILIGISVRIFLI</sequence>
<dbReference type="InterPro" id="IPR045946">
    <property type="entry name" value="DUF6366"/>
</dbReference>
<gene>
    <name evidence="3" type="ORF">ACFSX4_00950</name>
</gene>
<dbReference type="RefSeq" id="WP_377770637.1">
    <property type="nucleotide sequence ID" value="NZ_JBHUOQ010000001.1"/>
</dbReference>
<keyword evidence="4" id="KW-1185">Reference proteome</keyword>
<feature type="transmembrane region" description="Helical" evidence="2">
    <location>
        <begin position="54"/>
        <end position="73"/>
    </location>
</feature>
<organism evidence="3 4">
    <name type="scientific">Corticicoccus populi</name>
    <dbReference type="NCBI Taxonomy" id="1812821"/>
    <lineage>
        <taxon>Bacteria</taxon>
        <taxon>Bacillati</taxon>
        <taxon>Bacillota</taxon>
        <taxon>Bacilli</taxon>
        <taxon>Bacillales</taxon>
        <taxon>Staphylococcaceae</taxon>
        <taxon>Corticicoccus</taxon>
    </lineage>
</organism>
<dbReference type="EMBL" id="JBHUOQ010000001">
    <property type="protein sequence ID" value="MFD2829014.1"/>
    <property type="molecule type" value="Genomic_DNA"/>
</dbReference>
<evidence type="ECO:0000256" key="2">
    <source>
        <dbReference type="SAM" id="Phobius"/>
    </source>
</evidence>
<feature type="compositionally biased region" description="Basic and acidic residues" evidence="1">
    <location>
        <begin position="9"/>
        <end position="25"/>
    </location>
</feature>
<protein>
    <submittedName>
        <fullName evidence="3">DUF6366 family protein</fullName>
    </submittedName>
</protein>
<evidence type="ECO:0000313" key="4">
    <source>
        <dbReference type="Proteomes" id="UP001597519"/>
    </source>
</evidence>
<comment type="caution">
    <text evidence="3">The sequence shown here is derived from an EMBL/GenBank/DDBJ whole genome shotgun (WGS) entry which is preliminary data.</text>
</comment>
<keyword evidence="2" id="KW-0812">Transmembrane</keyword>
<evidence type="ECO:0000313" key="3">
    <source>
        <dbReference type="EMBL" id="MFD2829014.1"/>
    </source>
</evidence>
<keyword evidence="2" id="KW-1133">Transmembrane helix</keyword>
<name>A0ABW5WU89_9STAP</name>
<dbReference type="Pfam" id="PF19893">
    <property type="entry name" value="DUF6366"/>
    <property type="match status" value="1"/>
</dbReference>
<evidence type="ECO:0000256" key="1">
    <source>
        <dbReference type="SAM" id="MobiDB-lite"/>
    </source>
</evidence>